<dbReference type="STRING" id="693.AKJ17_10900"/>
<dbReference type="EMBL" id="LHPJ01000008">
    <property type="protein sequence ID" value="KOO03059.1"/>
    <property type="molecule type" value="Genomic_DNA"/>
</dbReference>
<dbReference type="SUPFAM" id="SSF53474">
    <property type="entry name" value="alpha/beta-Hydrolases"/>
    <property type="match status" value="1"/>
</dbReference>
<evidence type="ECO:0000313" key="2">
    <source>
        <dbReference type="EMBL" id="KOO03059.1"/>
    </source>
</evidence>
<organism evidence="2 3">
    <name type="scientific">Vibrio nereis</name>
    <dbReference type="NCBI Taxonomy" id="693"/>
    <lineage>
        <taxon>Bacteria</taxon>
        <taxon>Pseudomonadati</taxon>
        <taxon>Pseudomonadota</taxon>
        <taxon>Gammaproteobacteria</taxon>
        <taxon>Vibrionales</taxon>
        <taxon>Vibrionaceae</taxon>
        <taxon>Vibrio</taxon>
    </lineage>
</organism>
<dbReference type="Gene3D" id="3.40.50.1820">
    <property type="entry name" value="alpha/beta hydrolase"/>
    <property type="match status" value="1"/>
</dbReference>
<name>A0A0M0HLX3_VIBNE</name>
<dbReference type="PATRIC" id="fig|693.5.peg.2233"/>
<dbReference type="Pfam" id="PF12146">
    <property type="entry name" value="Hydrolase_4"/>
    <property type="match status" value="1"/>
</dbReference>
<gene>
    <name evidence="2" type="ORF">AKJ17_10900</name>
</gene>
<evidence type="ECO:0000259" key="1">
    <source>
        <dbReference type="Pfam" id="PF12146"/>
    </source>
</evidence>
<dbReference type="InterPro" id="IPR022742">
    <property type="entry name" value="Hydrolase_4"/>
</dbReference>
<protein>
    <submittedName>
        <fullName evidence="2">Esterase</fullName>
    </submittedName>
</protein>
<proteinExistence type="predicted"/>
<dbReference type="InterPro" id="IPR051044">
    <property type="entry name" value="MAG_DAG_Lipase"/>
</dbReference>
<reference evidence="3" key="1">
    <citation type="submission" date="2015-08" db="EMBL/GenBank/DDBJ databases">
        <title>Vibrio galatheae sp. nov., a novel member of the Vibrionaceae family isolated from the Solomon Islands.</title>
        <authorList>
            <person name="Giubergia S."/>
            <person name="Machado H."/>
            <person name="Mateiu R.V."/>
            <person name="Gram L."/>
        </authorList>
    </citation>
    <scope>NUCLEOTIDE SEQUENCE [LARGE SCALE GENOMIC DNA]</scope>
    <source>
        <strain evidence="3">DSM 19584</strain>
    </source>
</reference>
<feature type="domain" description="Serine aminopeptidase S33" evidence="1">
    <location>
        <begin position="88"/>
        <end position="204"/>
    </location>
</feature>
<dbReference type="PANTHER" id="PTHR11614">
    <property type="entry name" value="PHOSPHOLIPASE-RELATED"/>
    <property type="match status" value="1"/>
</dbReference>
<dbReference type="OrthoDB" id="8476759at2"/>
<accession>A0A0M0HLX3</accession>
<dbReference type="InterPro" id="IPR029058">
    <property type="entry name" value="AB_hydrolase_fold"/>
</dbReference>
<keyword evidence="3" id="KW-1185">Reference proteome</keyword>
<dbReference type="Proteomes" id="UP000037515">
    <property type="component" value="Unassembled WGS sequence"/>
</dbReference>
<sequence length="389" mass="43596">MNIKTRVLTASGLTLITLLGCSADIQAPEYESADSLPHYTQSSFAEYLASTREWLEQNRLFITADKQSELSLVIPKEYRPDEPNGQGVLLVHGLGDSPYSFADVATHLAEQGYLVRTILLPGHASKVGDLQLPTLEDWQGVVHHHIQLLKQDTDSIWVGGYSTGANLVASEALKDRSINGMLLFSPALLPNSSAVKFAELASYFITWADQDPEDNPLRYNSLPMSAAAVYYQTSVQVRKQLEDAHYDKPVFMLMSEGDKVISTQFAIETFSTKMSHPHSHIVWQGEQELREKRSTRFSMQLPEYQISNGSHMGLLFSPDNPHYGVKGTYIICSNGQDEEAQQRCSNGENVWYSAWGYREEGKVHARLTYNPYFDQSMEILDRTMSANAG</sequence>
<comment type="caution">
    <text evidence="2">The sequence shown here is derived from an EMBL/GenBank/DDBJ whole genome shotgun (WGS) entry which is preliminary data.</text>
</comment>
<dbReference type="PROSITE" id="PS51257">
    <property type="entry name" value="PROKAR_LIPOPROTEIN"/>
    <property type="match status" value="1"/>
</dbReference>
<dbReference type="AlphaFoldDB" id="A0A0M0HLX3"/>
<evidence type="ECO:0000313" key="3">
    <source>
        <dbReference type="Proteomes" id="UP000037515"/>
    </source>
</evidence>
<dbReference type="RefSeq" id="WP_053395844.1">
    <property type="nucleotide sequence ID" value="NZ_LHPJ01000008.1"/>
</dbReference>